<dbReference type="RefSeq" id="WP_219820825.1">
    <property type="nucleotide sequence ID" value="NZ_PTIY01000007.1"/>
</dbReference>
<dbReference type="InterPro" id="IPR001347">
    <property type="entry name" value="SIS_dom"/>
</dbReference>
<dbReference type="PROSITE" id="PS51464">
    <property type="entry name" value="SIS"/>
    <property type="match status" value="1"/>
</dbReference>
<name>A0A2S6H260_9GAMM</name>
<reference evidence="2 3" key="1">
    <citation type="submission" date="2018-02" db="EMBL/GenBank/DDBJ databases">
        <title>Subsurface microbial communities from deep shales in Ohio and West Virginia, USA.</title>
        <authorList>
            <person name="Wrighton K."/>
        </authorList>
    </citation>
    <scope>NUCLEOTIDE SEQUENCE [LARGE SCALE GENOMIC DNA]</scope>
    <source>
        <strain evidence="2 3">OWC-G53F</strain>
    </source>
</reference>
<sequence>MNTIERLKKNLEASIQAKHQMLADAECLELFSKAVETVVDRYKQGGRIYIAGNGGSAADAQHLAAEFVSKLARDRAPLPAEALTVDSSILSAIGNDYGYEQVFSRQLAGKATTKDVFLGITTSGRSQNILKALEQCRTMGIPSIVFCGGDGGQAKAMADHAIIAPGKATSTIQELHIVLAHTLCECVEVAMFGE</sequence>
<proteinExistence type="predicted"/>
<dbReference type="PANTHER" id="PTHR30390">
    <property type="entry name" value="SEDOHEPTULOSE 7-PHOSPHATE ISOMERASE / DNAA INITIATOR-ASSOCIATING FACTOR FOR REPLICATION INITIATION"/>
    <property type="match status" value="1"/>
</dbReference>
<keyword evidence="2" id="KW-0413">Isomerase</keyword>
<dbReference type="GO" id="GO:1901135">
    <property type="term" value="P:carbohydrate derivative metabolic process"/>
    <property type="evidence" value="ECO:0007669"/>
    <property type="project" value="InterPro"/>
</dbReference>
<dbReference type="Gene3D" id="3.40.50.10490">
    <property type="entry name" value="Glucose-6-phosphate isomerase like protein, domain 1"/>
    <property type="match status" value="1"/>
</dbReference>
<gene>
    <name evidence="2" type="ORF">B0F88_10786</name>
</gene>
<dbReference type="CDD" id="cd05006">
    <property type="entry name" value="SIS_GmhA"/>
    <property type="match status" value="1"/>
</dbReference>
<dbReference type="GO" id="GO:0016853">
    <property type="term" value="F:isomerase activity"/>
    <property type="evidence" value="ECO:0007669"/>
    <property type="project" value="UniProtKB-KW"/>
</dbReference>
<comment type="caution">
    <text evidence="2">The sequence shown here is derived from an EMBL/GenBank/DDBJ whole genome shotgun (WGS) entry which is preliminary data.</text>
</comment>
<dbReference type="SUPFAM" id="SSF53697">
    <property type="entry name" value="SIS domain"/>
    <property type="match status" value="1"/>
</dbReference>
<feature type="domain" description="SIS" evidence="1">
    <location>
        <begin position="38"/>
        <end position="194"/>
    </location>
</feature>
<dbReference type="Pfam" id="PF13580">
    <property type="entry name" value="SIS_2"/>
    <property type="match status" value="1"/>
</dbReference>
<dbReference type="InterPro" id="IPR046348">
    <property type="entry name" value="SIS_dom_sf"/>
</dbReference>
<protein>
    <submittedName>
        <fullName evidence="2">Phosphoheptose isomerase</fullName>
    </submittedName>
</protein>
<dbReference type="InterPro" id="IPR035461">
    <property type="entry name" value="GmhA/DiaA"/>
</dbReference>
<keyword evidence="3" id="KW-1185">Reference proteome</keyword>
<dbReference type="EMBL" id="PTIY01000007">
    <property type="protein sequence ID" value="PPK71562.1"/>
    <property type="molecule type" value="Genomic_DNA"/>
</dbReference>
<evidence type="ECO:0000259" key="1">
    <source>
        <dbReference type="PROSITE" id="PS51464"/>
    </source>
</evidence>
<dbReference type="Proteomes" id="UP000238071">
    <property type="component" value="Unassembled WGS sequence"/>
</dbReference>
<evidence type="ECO:0000313" key="3">
    <source>
        <dbReference type="Proteomes" id="UP000238071"/>
    </source>
</evidence>
<dbReference type="GO" id="GO:0097367">
    <property type="term" value="F:carbohydrate derivative binding"/>
    <property type="evidence" value="ECO:0007669"/>
    <property type="project" value="InterPro"/>
</dbReference>
<organism evidence="2 3">
    <name type="scientific">Methylobacter tundripaludum</name>
    <dbReference type="NCBI Taxonomy" id="173365"/>
    <lineage>
        <taxon>Bacteria</taxon>
        <taxon>Pseudomonadati</taxon>
        <taxon>Pseudomonadota</taxon>
        <taxon>Gammaproteobacteria</taxon>
        <taxon>Methylococcales</taxon>
        <taxon>Methylococcaceae</taxon>
        <taxon>Methylobacter</taxon>
    </lineage>
</organism>
<evidence type="ECO:0000313" key="2">
    <source>
        <dbReference type="EMBL" id="PPK71562.1"/>
    </source>
</evidence>
<dbReference type="AlphaFoldDB" id="A0A2S6H260"/>
<dbReference type="PANTHER" id="PTHR30390:SF6">
    <property type="entry name" value="DNAA INITIATOR-ASSOCIATING PROTEIN DIAA"/>
    <property type="match status" value="1"/>
</dbReference>
<accession>A0A2S6H260</accession>
<dbReference type="InterPro" id="IPR050099">
    <property type="entry name" value="SIS_GmhA/DiaA_subfam"/>
</dbReference>